<evidence type="ECO:0000256" key="1">
    <source>
        <dbReference type="SAM" id="MobiDB-lite"/>
    </source>
</evidence>
<organism evidence="2 3">
    <name type="scientific">Caerostris extrusa</name>
    <name type="common">Bark spider</name>
    <name type="synonym">Caerostris bankana</name>
    <dbReference type="NCBI Taxonomy" id="172846"/>
    <lineage>
        <taxon>Eukaryota</taxon>
        <taxon>Metazoa</taxon>
        <taxon>Ecdysozoa</taxon>
        <taxon>Arthropoda</taxon>
        <taxon>Chelicerata</taxon>
        <taxon>Arachnida</taxon>
        <taxon>Araneae</taxon>
        <taxon>Araneomorphae</taxon>
        <taxon>Entelegynae</taxon>
        <taxon>Araneoidea</taxon>
        <taxon>Araneidae</taxon>
        <taxon>Caerostris</taxon>
    </lineage>
</organism>
<dbReference type="EMBL" id="BPLR01015687">
    <property type="protein sequence ID" value="GIY77826.1"/>
    <property type="molecule type" value="Genomic_DNA"/>
</dbReference>
<feature type="region of interest" description="Disordered" evidence="1">
    <location>
        <begin position="1"/>
        <end position="24"/>
    </location>
</feature>
<protein>
    <submittedName>
        <fullName evidence="2">Uncharacterized protein</fullName>
    </submittedName>
</protein>
<evidence type="ECO:0000313" key="3">
    <source>
        <dbReference type="Proteomes" id="UP001054945"/>
    </source>
</evidence>
<sequence length="115" mass="13001">MQHLFPPSGALLPTDQNNPFQNMSPPLRNRTSLKWWKNIPRHDYGLYNEFVHPFLSLRKTVEPKSLLHPTILQNPKLQDIEITPSSAGSAAFCGIIALENGFPNGLKCNIRQDIP</sequence>
<dbReference type="Proteomes" id="UP001054945">
    <property type="component" value="Unassembled WGS sequence"/>
</dbReference>
<feature type="compositionally biased region" description="Polar residues" evidence="1">
    <location>
        <begin position="14"/>
        <end position="24"/>
    </location>
</feature>
<accession>A0AAV4W4Z0</accession>
<evidence type="ECO:0000313" key="2">
    <source>
        <dbReference type="EMBL" id="GIY77826.1"/>
    </source>
</evidence>
<dbReference type="AlphaFoldDB" id="A0AAV4W4Z0"/>
<comment type="caution">
    <text evidence="2">The sequence shown here is derived from an EMBL/GenBank/DDBJ whole genome shotgun (WGS) entry which is preliminary data.</text>
</comment>
<reference evidence="2 3" key="1">
    <citation type="submission" date="2021-06" db="EMBL/GenBank/DDBJ databases">
        <title>Caerostris extrusa draft genome.</title>
        <authorList>
            <person name="Kono N."/>
            <person name="Arakawa K."/>
        </authorList>
    </citation>
    <scope>NUCLEOTIDE SEQUENCE [LARGE SCALE GENOMIC DNA]</scope>
</reference>
<proteinExistence type="predicted"/>
<gene>
    <name evidence="2" type="ORF">CEXT_268171</name>
</gene>
<name>A0AAV4W4Z0_CAEEX</name>
<keyword evidence="3" id="KW-1185">Reference proteome</keyword>